<evidence type="ECO:0000313" key="3">
    <source>
        <dbReference type="EMBL" id="GGI16343.1"/>
    </source>
</evidence>
<dbReference type="GO" id="GO:1905202">
    <property type="term" value="C:methylcrotonoyl-CoA carboxylase complex"/>
    <property type="evidence" value="ECO:0007669"/>
    <property type="project" value="TreeGrafter"/>
</dbReference>
<dbReference type="InterPro" id="IPR011762">
    <property type="entry name" value="COA_CT_N"/>
</dbReference>
<dbReference type="PROSITE" id="PS50980">
    <property type="entry name" value="COA_CT_NTER"/>
    <property type="match status" value="1"/>
</dbReference>
<dbReference type="PANTHER" id="PTHR22855:SF13">
    <property type="entry name" value="METHYLCROTONOYL-COA CARBOXYLASE BETA CHAIN, MITOCHONDRIAL"/>
    <property type="match status" value="1"/>
</dbReference>
<gene>
    <name evidence="3" type="ORF">GCM10007380_32490</name>
</gene>
<dbReference type="OrthoDB" id="9803706at2"/>
<dbReference type="InterPro" id="IPR011763">
    <property type="entry name" value="COA_CT_C"/>
</dbReference>
<dbReference type="Pfam" id="PF01039">
    <property type="entry name" value="Carboxyl_trans"/>
    <property type="match status" value="1"/>
</dbReference>
<dbReference type="EMBL" id="BMHB01000002">
    <property type="protein sequence ID" value="GGI16343.1"/>
    <property type="molecule type" value="Genomic_DNA"/>
</dbReference>
<sequence length="509" mass="55867">MSNEATYQARKDQILSGGKEKYHESNAKIGKLFARERINQLVDKDSFVEDGLFANCVNDEFPADGIITGIGKINGRTVCVMANDSTVKAGSWGEKTVEKIIRIQETCQKMLCPLIYLVDSAGARITDQVFMFPGRRGAGRIFHNQIKLSGQVPQVCLLFGPSAAGGAYIPAFCDAVFMVEGNSSMYLGSPRMAEMVIGEKVTLEEMGGARMHCSVSGCGDVLCESEEDAIRQVKEYLSFLPANFKQGSPVVEAKNPVVKEKSLAEIIPGNQNVPFSIYEFIDRVVDENSFFEIKKLFAPELVTGFARIDGRSVGIVANQPKVKGGVLFPDSADKAAKFINLCDAYHIPLLFLMDVPGFMIGTKVERAGIIRHGAKMLYSMSNATVPKISVIVRKAYGAGLYAMAGPAFETDCVIAFPSAQIAVMGPEAAVNAVYANKIASLPKEEQAAFIQEKRKEYSEDIDIYRLASELVVDVVIQPEELRSELIKRFEYYLESYETPSTKKHGVYPV</sequence>
<keyword evidence="4" id="KW-1185">Reference proteome</keyword>
<dbReference type="InterPro" id="IPR029045">
    <property type="entry name" value="ClpP/crotonase-like_dom_sf"/>
</dbReference>
<proteinExistence type="predicted"/>
<dbReference type="AlphaFoldDB" id="A0A8J3AMA5"/>
<dbReference type="RefSeq" id="WP_088000941.1">
    <property type="nucleotide sequence ID" value="NZ_BMHB01000002.1"/>
</dbReference>
<comment type="caution">
    <text evidence="3">The sequence shown here is derived from an EMBL/GenBank/DDBJ whole genome shotgun (WGS) entry which is preliminary data.</text>
</comment>
<evidence type="ECO:0000259" key="1">
    <source>
        <dbReference type="PROSITE" id="PS50980"/>
    </source>
</evidence>
<organism evidence="3 4">
    <name type="scientific">Gottfriedia solisilvae</name>
    <dbReference type="NCBI Taxonomy" id="1516104"/>
    <lineage>
        <taxon>Bacteria</taxon>
        <taxon>Bacillati</taxon>
        <taxon>Bacillota</taxon>
        <taxon>Bacilli</taxon>
        <taxon>Bacillales</taxon>
        <taxon>Bacillaceae</taxon>
        <taxon>Gottfriedia</taxon>
    </lineage>
</organism>
<reference evidence="4" key="1">
    <citation type="journal article" date="2019" name="Int. J. Syst. Evol. Microbiol.">
        <title>The Global Catalogue of Microorganisms (GCM) 10K type strain sequencing project: providing services to taxonomists for standard genome sequencing and annotation.</title>
        <authorList>
            <consortium name="The Broad Institute Genomics Platform"/>
            <consortium name="The Broad Institute Genome Sequencing Center for Infectious Disease"/>
            <person name="Wu L."/>
            <person name="Ma J."/>
        </authorList>
    </citation>
    <scope>NUCLEOTIDE SEQUENCE [LARGE SCALE GENOMIC DNA]</scope>
    <source>
        <strain evidence="4">CGMCC 1.14993</strain>
    </source>
</reference>
<dbReference type="GO" id="GO:0006552">
    <property type="term" value="P:L-leucine catabolic process"/>
    <property type="evidence" value="ECO:0007669"/>
    <property type="project" value="TreeGrafter"/>
</dbReference>
<dbReference type="Proteomes" id="UP000626244">
    <property type="component" value="Unassembled WGS sequence"/>
</dbReference>
<dbReference type="GO" id="GO:0004485">
    <property type="term" value="F:methylcrotonoyl-CoA carboxylase activity"/>
    <property type="evidence" value="ECO:0007669"/>
    <property type="project" value="TreeGrafter"/>
</dbReference>
<feature type="domain" description="CoA carboxyltransferase C-terminal" evidence="2">
    <location>
        <begin position="259"/>
        <end position="509"/>
    </location>
</feature>
<dbReference type="PROSITE" id="PS50989">
    <property type="entry name" value="COA_CT_CTER"/>
    <property type="match status" value="1"/>
</dbReference>
<evidence type="ECO:0000313" key="4">
    <source>
        <dbReference type="Proteomes" id="UP000626244"/>
    </source>
</evidence>
<name>A0A8J3AMA5_9BACI</name>
<accession>A0A8J3AMA5</accession>
<dbReference type="PANTHER" id="PTHR22855">
    <property type="entry name" value="ACETYL, PROPIONYL, PYRUVATE, AND GLUTACONYL CARBOXYLASE-RELATED"/>
    <property type="match status" value="1"/>
</dbReference>
<feature type="domain" description="CoA carboxyltransferase N-terminal" evidence="1">
    <location>
        <begin position="1"/>
        <end position="252"/>
    </location>
</feature>
<dbReference type="SUPFAM" id="SSF52096">
    <property type="entry name" value="ClpP/crotonase"/>
    <property type="match status" value="2"/>
</dbReference>
<protein>
    <submittedName>
        <fullName evidence="3">Propionyl-CoA carboxylase subunit beta</fullName>
    </submittedName>
</protein>
<evidence type="ECO:0000259" key="2">
    <source>
        <dbReference type="PROSITE" id="PS50989"/>
    </source>
</evidence>
<dbReference type="InterPro" id="IPR034733">
    <property type="entry name" value="AcCoA_carboxyl_beta"/>
</dbReference>
<dbReference type="Gene3D" id="3.90.226.10">
    <property type="entry name" value="2-enoyl-CoA Hydratase, Chain A, domain 1"/>
    <property type="match status" value="2"/>
</dbReference>
<dbReference type="InterPro" id="IPR045190">
    <property type="entry name" value="MCCB/AccD1-like"/>
</dbReference>